<dbReference type="SUPFAM" id="SSF53041">
    <property type="entry name" value="Resolvase-like"/>
    <property type="match status" value="1"/>
</dbReference>
<protein>
    <recommendedName>
        <fullName evidence="7">Resolvase/invertase-type recombinase catalytic domain-containing protein</fullName>
    </recommendedName>
</protein>
<dbReference type="GO" id="GO:0000150">
    <property type="term" value="F:DNA strand exchange activity"/>
    <property type="evidence" value="ECO:0007669"/>
    <property type="project" value="InterPro"/>
</dbReference>
<dbReference type="Pfam" id="PF00239">
    <property type="entry name" value="Resolvase"/>
    <property type="match status" value="1"/>
</dbReference>
<organism evidence="6">
    <name type="scientific">marine sediment metagenome</name>
    <dbReference type="NCBI Taxonomy" id="412755"/>
    <lineage>
        <taxon>unclassified sequences</taxon>
        <taxon>metagenomes</taxon>
        <taxon>ecological metagenomes</taxon>
    </lineage>
</organism>
<dbReference type="Pfam" id="PF07508">
    <property type="entry name" value="Recombinase"/>
    <property type="match status" value="1"/>
</dbReference>
<evidence type="ECO:0000259" key="4">
    <source>
        <dbReference type="PROSITE" id="PS51736"/>
    </source>
</evidence>
<dbReference type="PANTHER" id="PTHR30461:SF2">
    <property type="entry name" value="SERINE RECOMBINASE PINE-RELATED"/>
    <property type="match status" value="1"/>
</dbReference>
<evidence type="ECO:0000256" key="2">
    <source>
        <dbReference type="ARBA" id="ARBA00023125"/>
    </source>
</evidence>
<keyword evidence="3" id="KW-0233">DNA recombination</keyword>
<dbReference type="Gene3D" id="3.90.1750.20">
    <property type="entry name" value="Putative Large Serine Recombinase, Chain B, Domain 2"/>
    <property type="match status" value="1"/>
</dbReference>
<dbReference type="GO" id="GO:0003677">
    <property type="term" value="F:DNA binding"/>
    <property type="evidence" value="ECO:0007669"/>
    <property type="project" value="UniProtKB-KW"/>
</dbReference>
<reference evidence="6" key="1">
    <citation type="journal article" date="2014" name="Front. Microbiol.">
        <title>High frequency of phylogenetically diverse reductive dehalogenase-homologous genes in deep subseafloor sedimentary metagenomes.</title>
        <authorList>
            <person name="Kawai M."/>
            <person name="Futagami T."/>
            <person name="Toyoda A."/>
            <person name="Takaki Y."/>
            <person name="Nishi S."/>
            <person name="Hori S."/>
            <person name="Arai W."/>
            <person name="Tsubouchi T."/>
            <person name="Morono Y."/>
            <person name="Uchiyama I."/>
            <person name="Ito T."/>
            <person name="Fujiyama A."/>
            <person name="Inagaki F."/>
            <person name="Takami H."/>
        </authorList>
    </citation>
    <scope>NUCLEOTIDE SEQUENCE</scope>
    <source>
        <strain evidence="6">Expedition CK06-06</strain>
    </source>
</reference>
<dbReference type="InterPro" id="IPR038109">
    <property type="entry name" value="DNA_bind_recomb_sf"/>
</dbReference>
<evidence type="ECO:0008006" key="7">
    <source>
        <dbReference type="Google" id="ProtNLM"/>
    </source>
</evidence>
<name>X1R8Y2_9ZZZZ</name>
<dbReference type="InterPro" id="IPR036162">
    <property type="entry name" value="Resolvase-like_N_sf"/>
</dbReference>
<dbReference type="PROSITE" id="PS51736">
    <property type="entry name" value="RECOMBINASES_3"/>
    <property type="match status" value="1"/>
</dbReference>
<dbReference type="Gene3D" id="3.40.50.1390">
    <property type="entry name" value="Resolvase, N-terminal catalytic domain"/>
    <property type="match status" value="1"/>
</dbReference>
<proteinExistence type="predicted"/>
<accession>X1R8Y2</accession>
<dbReference type="PROSITE" id="PS51737">
    <property type="entry name" value="RECOMBINASE_DNA_BIND"/>
    <property type="match status" value="1"/>
</dbReference>
<evidence type="ECO:0000259" key="5">
    <source>
        <dbReference type="PROSITE" id="PS51737"/>
    </source>
</evidence>
<dbReference type="InterPro" id="IPR006119">
    <property type="entry name" value="Resolv_N"/>
</dbReference>
<comment type="caution">
    <text evidence="6">The sequence shown here is derived from an EMBL/GenBank/DDBJ whole genome shotgun (WGS) entry which is preliminary data.</text>
</comment>
<dbReference type="InterPro" id="IPR006118">
    <property type="entry name" value="Recombinase_CS"/>
</dbReference>
<dbReference type="GO" id="GO:0015074">
    <property type="term" value="P:DNA integration"/>
    <property type="evidence" value="ECO:0007669"/>
    <property type="project" value="UniProtKB-KW"/>
</dbReference>
<dbReference type="InterPro" id="IPR011109">
    <property type="entry name" value="DNA_bind_recombinase_dom"/>
</dbReference>
<dbReference type="AlphaFoldDB" id="X1R8Y2"/>
<keyword evidence="1" id="KW-0229">DNA integration</keyword>
<dbReference type="CDD" id="cd03768">
    <property type="entry name" value="SR_ResInv"/>
    <property type="match status" value="1"/>
</dbReference>
<keyword evidence="2" id="KW-0238">DNA-binding</keyword>
<feature type="domain" description="Resolvase/invertase-type recombinase catalytic" evidence="4">
    <location>
        <begin position="5"/>
        <end position="153"/>
    </location>
</feature>
<sequence>MKEVKAVGYARVSTEEQVNLGLSLEHQKAKIKQYASLHNLKLVDVIIDKGKSGKDLSREGINEILSLIKKKLVTDIVVYKMDRLTRRTFDLLYLVEEVFKKNNVQFHSITERIDTTTAQGNFFLTIVGAMAQMERDLISERTKAVLQYKIQKLEYVGSPPLGYLASSGDNKFLTIDQREQDTVKRIFYLKRYRKMSLGRIAKELNENGVLTKRGGKWYPGTIKLILDRGESKFLTNESSKEENKELSLV</sequence>
<dbReference type="PROSITE" id="PS00397">
    <property type="entry name" value="RECOMBINASES_1"/>
    <property type="match status" value="1"/>
</dbReference>
<gene>
    <name evidence="6" type="ORF">S12H4_01733</name>
</gene>
<evidence type="ECO:0000313" key="6">
    <source>
        <dbReference type="EMBL" id="GAI63461.1"/>
    </source>
</evidence>
<dbReference type="EMBL" id="BARW01000369">
    <property type="protein sequence ID" value="GAI63461.1"/>
    <property type="molecule type" value="Genomic_DNA"/>
</dbReference>
<evidence type="ECO:0000256" key="3">
    <source>
        <dbReference type="ARBA" id="ARBA00023172"/>
    </source>
</evidence>
<feature type="domain" description="Recombinase" evidence="5">
    <location>
        <begin position="160"/>
        <end position="249"/>
    </location>
</feature>
<dbReference type="SMART" id="SM00857">
    <property type="entry name" value="Resolvase"/>
    <property type="match status" value="1"/>
</dbReference>
<evidence type="ECO:0000256" key="1">
    <source>
        <dbReference type="ARBA" id="ARBA00022908"/>
    </source>
</evidence>
<dbReference type="InterPro" id="IPR050639">
    <property type="entry name" value="SSR_resolvase"/>
</dbReference>
<dbReference type="PANTHER" id="PTHR30461">
    <property type="entry name" value="DNA-INVERTASE FROM LAMBDOID PROPHAGE"/>
    <property type="match status" value="1"/>
</dbReference>